<dbReference type="EMBL" id="UOGF01000048">
    <property type="protein sequence ID" value="VAX29161.1"/>
    <property type="molecule type" value="Genomic_DNA"/>
</dbReference>
<dbReference type="SMART" id="SM00852">
    <property type="entry name" value="MoCF_biosynth"/>
    <property type="match status" value="1"/>
</dbReference>
<dbReference type="GO" id="GO:0005737">
    <property type="term" value="C:cytoplasm"/>
    <property type="evidence" value="ECO:0007669"/>
    <property type="project" value="TreeGrafter"/>
</dbReference>
<dbReference type="GO" id="GO:0061599">
    <property type="term" value="F:molybdopterin molybdotransferase activity"/>
    <property type="evidence" value="ECO:0007669"/>
    <property type="project" value="TreeGrafter"/>
</dbReference>
<dbReference type="InterPro" id="IPR038987">
    <property type="entry name" value="MoeA-like"/>
</dbReference>
<dbReference type="InterPro" id="IPR001453">
    <property type="entry name" value="MoaB/Mog_dom"/>
</dbReference>
<dbReference type="GO" id="GO:0006777">
    <property type="term" value="P:Mo-molybdopterin cofactor biosynthetic process"/>
    <property type="evidence" value="ECO:0007669"/>
    <property type="project" value="TreeGrafter"/>
</dbReference>
<dbReference type="Gene3D" id="3.90.105.10">
    <property type="entry name" value="Molybdopterin biosynthesis moea protein, domain 2"/>
    <property type="match status" value="1"/>
</dbReference>
<protein>
    <recommendedName>
        <fullName evidence="1">MoaB/Mog domain-containing protein</fullName>
    </recommendedName>
</protein>
<dbReference type="PANTHER" id="PTHR10192">
    <property type="entry name" value="MOLYBDOPTERIN BIOSYNTHESIS PROTEIN"/>
    <property type="match status" value="1"/>
</dbReference>
<dbReference type="PANTHER" id="PTHR10192:SF5">
    <property type="entry name" value="GEPHYRIN"/>
    <property type="match status" value="1"/>
</dbReference>
<feature type="domain" description="MoaB/Mog" evidence="1">
    <location>
        <begin position="185"/>
        <end position="324"/>
    </location>
</feature>
<dbReference type="AlphaFoldDB" id="A0A3B1CRN4"/>
<dbReference type="InterPro" id="IPR005110">
    <property type="entry name" value="MoeA_linker/N"/>
</dbReference>
<name>A0A3B1CRN4_9ZZZZ</name>
<dbReference type="Pfam" id="PF03453">
    <property type="entry name" value="MoeA_N"/>
    <property type="match status" value="1"/>
</dbReference>
<dbReference type="SUPFAM" id="SSF63882">
    <property type="entry name" value="MoeA N-terminal region -like"/>
    <property type="match status" value="1"/>
</dbReference>
<evidence type="ECO:0000313" key="2">
    <source>
        <dbReference type="EMBL" id="VAX29161.1"/>
    </source>
</evidence>
<gene>
    <name evidence="2" type="ORF">MNBD_NITROSPIRAE01-1259</name>
</gene>
<dbReference type="SUPFAM" id="SSF53218">
    <property type="entry name" value="Molybdenum cofactor biosynthesis proteins"/>
    <property type="match status" value="1"/>
</dbReference>
<organism evidence="2">
    <name type="scientific">hydrothermal vent metagenome</name>
    <dbReference type="NCBI Taxonomy" id="652676"/>
    <lineage>
        <taxon>unclassified sequences</taxon>
        <taxon>metagenomes</taxon>
        <taxon>ecological metagenomes</taxon>
    </lineage>
</organism>
<sequence length="334" mass="34868">MAQNDDPISDARRRFLDAVPKAKQGSETISLGEANGRILAKDLSAALDDPPYSRSIMEGFVLCMADVEAASENHPISLEVVGSILVGQCEAKGLAPGQVLEVTTGSFIPEGPYAVVRAWDVQRTDDKIAVSKPAKPHDNIEVQGELRKKGEGLFSQGHRITADDIFLLASQGILTVSVASKPKVALFSSGDEVIPTSEPFRVGAIWDCNAHGLSALIEEAGAEALFQGIAKDDLADFTARLKTALETADMAVISGGTAIGGKDFTATLIDAAGTPGTVVNGIPMRSGKPIVLGVVDGKPVVCVAGHPPEAARGFRLFAQAVIAQLMGAFVLEGN</sequence>
<reference evidence="2" key="1">
    <citation type="submission" date="2018-06" db="EMBL/GenBank/DDBJ databases">
        <authorList>
            <person name="Zhirakovskaya E."/>
        </authorList>
    </citation>
    <scope>NUCLEOTIDE SEQUENCE</scope>
</reference>
<dbReference type="CDD" id="cd00887">
    <property type="entry name" value="MoeA"/>
    <property type="match status" value="1"/>
</dbReference>
<evidence type="ECO:0000259" key="1">
    <source>
        <dbReference type="SMART" id="SM00852"/>
    </source>
</evidence>
<dbReference type="Gene3D" id="3.40.980.10">
    <property type="entry name" value="MoaB/Mog-like domain"/>
    <property type="match status" value="1"/>
</dbReference>
<dbReference type="Pfam" id="PF00994">
    <property type="entry name" value="MoCF_biosynth"/>
    <property type="match status" value="1"/>
</dbReference>
<dbReference type="InterPro" id="IPR036135">
    <property type="entry name" value="MoeA_linker/N_sf"/>
</dbReference>
<dbReference type="Gene3D" id="2.170.190.11">
    <property type="entry name" value="Molybdopterin biosynthesis moea protein, domain 3"/>
    <property type="match status" value="1"/>
</dbReference>
<proteinExistence type="predicted"/>
<dbReference type="InterPro" id="IPR036425">
    <property type="entry name" value="MoaB/Mog-like_dom_sf"/>
</dbReference>
<accession>A0A3B1CRN4</accession>